<evidence type="ECO:0000313" key="6">
    <source>
        <dbReference type="Proteomes" id="UP001527202"/>
    </source>
</evidence>
<evidence type="ECO:0000313" key="5">
    <source>
        <dbReference type="Proteomes" id="UP000288943"/>
    </source>
</evidence>
<feature type="domain" description="SLH" evidence="2">
    <location>
        <begin position="39"/>
        <end position="102"/>
    </location>
</feature>
<dbReference type="Gene3D" id="3.40.33.10">
    <property type="entry name" value="CAP"/>
    <property type="match status" value="1"/>
</dbReference>
<dbReference type="AlphaFoldDB" id="A0A410WQ68"/>
<evidence type="ECO:0000256" key="1">
    <source>
        <dbReference type="SAM" id="SignalP"/>
    </source>
</evidence>
<reference evidence="4 5" key="1">
    <citation type="submission" date="2018-01" db="EMBL/GenBank/DDBJ databases">
        <title>The whole genome sequencing and assembly of Paenibacillus chitinolyticus KCCM 41400 strain.</title>
        <authorList>
            <person name="Kim J.-Y."/>
            <person name="Park M.-K."/>
            <person name="Lee Y.-J."/>
            <person name="Yi H."/>
            <person name="Bahn Y.-S."/>
            <person name="Kim J.F."/>
            <person name="Lee D.-W."/>
        </authorList>
    </citation>
    <scope>NUCLEOTIDE SEQUENCE [LARGE SCALE GENOMIC DNA]</scope>
    <source>
        <strain evidence="4 5">KCCM 41400</strain>
    </source>
</reference>
<protein>
    <submittedName>
        <fullName evidence="3">S-layer homology domain-containing protein</fullName>
    </submittedName>
    <submittedName>
        <fullName evidence="4">SCP-like protein</fullName>
    </submittedName>
</protein>
<dbReference type="PANTHER" id="PTHR31157">
    <property type="entry name" value="SCP DOMAIN-CONTAINING PROTEIN"/>
    <property type="match status" value="1"/>
</dbReference>
<dbReference type="EMBL" id="CP026520">
    <property type="protein sequence ID" value="QAV16579.1"/>
    <property type="molecule type" value="Genomic_DNA"/>
</dbReference>
<dbReference type="Pfam" id="PF00188">
    <property type="entry name" value="CAP"/>
    <property type="match status" value="1"/>
</dbReference>
<accession>A0A410WQ68</accession>
<reference evidence="3 6" key="2">
    <citation type="submission" date="2022-05" db="EMBL/GenBank/DDBJ databases">
        <title>Genome Sequencing of Bee-Associated Microbes.</title>
        <authorList>
            <person name="Dunlap C."/>
        </authorList>
    </citation>
    <scope>NUCLEOTIDE SEQUENCE [LARGE SCALE GENOMIC DNA]</scope>
    <source>
        <strain evidence="3 6">NRRL B-23120</strain>
    </source>
</reference>
<keyword evidence="1" id="KW-0732">Signal</keyword>
<dbReference type="KEGG" id="pchi:PC41400_02260"/>
<evidence type="ECO:0000313" key="4">
    <source>
        <dbReference type="EMBL" id="QAV16579.1"/>
    </source>
</evidence>
<dbReference type="Pfam" id="PF00395">
    <property type="entry name" value="SLH"/>
    <property type="match status" value="2"/>
</dbReference>
<dbReference type="InterPro" id="IPR035940">
    <property type="entry name" value="CAP_sf"/>
</dbReference>
<name>A0A410WQ68_9BACL</name>
<organism evidence="4 5">
    <name type="scientific">Paenibacillus chitinolyticus</name>
    <dbReference type="NCBI Taxonomy" id="79263"/>
    <lineage>
        <taxon>Bacteria</taxon>
        <taxon>Bacillati</taxon>
        <taxon>Bacillota</taxon>
        <taxon>Bacilli</taxon>
        <taxon>Bacillales</taxon>
        <taxon>Paenibacillaceae</taxon>
        <taxon>Paenibacillus</taxon>
    </lineage>
</organism>
<proteinExistence type="predicted"/>
<dbReference type="Proteomes" id="UP001527202">
    <property type="component" value="Unassembled WGS sequence"/>
</dbReference>
<feature type="domain" description="SLH" evidence="2">
    <location>
        <begin position="134"/>
        <end position="200"/>
    </location>
</feature>
<dbReference type="PANTHER" id="PTHR31157:SF1">
    <property type="entry name" value="SCP DOMAIN-CONTAINING PROTEIN"/>
    <property type="match status" value="1"/>
</dbReference>
<feature type="signal peptide" evidence="1">
    <location>
        <begin position="1"/>
        <end position="20"/>
    </location>
</feature>
<evidence type="ECO:0000313" key="3">
    <source>
        <dbReference type="EMBL" id="MCY9596133.1"/>
    </source>
</evidence>
<dbReference type="InterPro" id="IPR014044">
    <property type="entry name" value="CAP_dom"/>
</dbReference>
<dbReference type="Proteomes" id="UP000288943">
    <property type="component" value="Chromosome"/>
</dbReference>
<dbReference type="RefSeq" id="WP_042233950.1">
    <property type="nucleotide sequence ID" value="NZ_CP026520.1"/>
</dbReference>
<keyword evidence="6" id="KW-1185">Reference proteome</keyword>
<gene>
    <name evidence="3" type="ORF">M5X16_10130</name>
    <name evidence="4" type="ORF">PC41400_02260</name>
</gene>
<dbReference type="GeneID" id="95373637"/>
<evidence type="ECO:0000259" key="2">
    <source>
        <dbReference type="PROSITE" id="PS51272"/>
    </source>
</evidence>
<dbReference type="EMBL" id="JAMDMJ010000010">
    <property type="protein sequence ID" value="MCY9596133.1"/>
    <property type="molecule type" value="Genomic_DNA"/>
</dbReference>
<dbReference type="OrthoDB" id="9783944at2"/>
<dbReference type="SUPFAM" id="SSF55797">
    <property type="entry name" value="PR-1-like"/>
    <property type="match status" value="1"/>
</dbReference>
<dbReference type="PROSITE" id="PS51272">
    <property type="entry name" value="SLH"/>
    <property type="match status" value="2"/>
</dbReference>
<feature type="chain" id="PRO_5039642449" evidence="1">
    <location>
        <begin position="21"/>
        <end position="515"/>
    </location>
</feature>
<sequence length="515" mass="55544">MRTRTGKMLIGGFLTAALLASGLGGNGYKAAAASQTSPSYKSTFKDTKGHWAEETIRWAYEHKMTDGYADGTFRPDKAVTEPEFLALLLRAYNKVGSETAAGSQWFDPYYTKAAIYSWPLLKNTTSPYLRGDAARLIAATQGNLLSTKEAVQRLLDQGLSQGKTDGSENGFRPDDALTRAEALKFLQNLLGVQSDLIAVAYSEVPNNSGSAGGTAPGGTVAVVDKPDSNGSVKTESLEARHFVIEGAAVGDTEADLIKRLGQPDRKDTGGSGLTWYIYNTTDYKHYLQAGIKNGRVAALYTVTGNWTEANGVTTLMNEAAVRTKMTGAKAVGGTAKNAVSFETDGLNVSFYFDTNDNGKLIGMLVQDTSMSAANSSSGTLASRSEDQRTAYEKQTFDLTNAIRVRQGKAPFAWDASIASTARKHSEDMAVNGYFDHTNKQGLSPFDRMEKDGLKFWSAAENIASGYSGPIEVVNGWMNSSGHRKNIMGDTTRLGVGVYFGGSMNVYYTQNFYTPR</sequence>
<dbReference type="CDD" id="cd05379">
    <property type="entry name" value="CAP_bacterial"/>
    <property type="match status" value="1"/>
</dbReference>
<dbReference type="Pfam" id="PF14504">
    <property type="entry name" value="CAP_assoc_N"/>
    <property type="match status" value="1"/>
</dbReference>
<dbReference type="InterPro" id="IPR001119">
    <property type="entry name" value="SLH_dom"/>
</dbReference>
<dbReference type="InterPro" id="IPR029410">
    <property type="entry name" value="CAP_assoc"/>
</dbReference>